<accession>A0ABN9LND7</accession>
<dbReference type="Pfam" id="PF00560">
    <property type="entry name" value="LRR_1"/>
    <property type="match status" value="1"/>
</dbReference>
<dbReference type="InterPro" id="IPR050328">
    <property type="entry name" value="Dev_Immune_Receptor"/>
</dbReference>
<dbReference type="Gene3D" id="3.30.420.10">
    <property type="entry name" value="Ribonuclease H-like superfamily/Ribonuclease H"/>
    <property type="match status" value="1"/>
</dbReference>
<dbReference type="EMBL" id="CAUEEQ010025197">
    <property type="protein sequence ID" value="CAJ0946212.1"/>
    <property type="molecule type" value="Genomic_DNA"/>
</dbReference>
<keyword evidence="2" id="KW-0732">Signal</keyword>
<dbReference type="InterPro" id="IPR032675">
    <property type="entry name" value="LRR_dom_sf"/>
</dbReference>
<keyword evidence="6" id="KW-1185">Reference proteome</keyword>
<evidence type="ECO:0000256" key="2">
    <source>
        <dbReference type="ARBA" id="ARBA00022729"/>
    </source>
</evidence>
<evidence type="ECO:0000256" key="4">
    <source>
        <dbReference type="SAM" id="MobiDB-lite"/>
    </source>
</evidence>
<evidence type="ECO:0000256" key="3">
    <source>
        <dbReference type="ARBA" id="ARBA00022737"/>
    </source>
</evidence>
<evidence type="ECO:0000313" key="6">
    <source>
        <dbReference type="Proteomes" id="UP001176940"/>
    </source>
</evidence>
<sequence length="770" mass="88172">MRDTRPNNAHELKAAIKATWAPITPQQCNRLIASMPHHIDAVIDAKGAPTKADKVRLHRSRSVKTRRGHHRKKMGGSGPDRDAHRFGPPTQRYGAHSAKFYVGCNMYEMKCQHNAMQFVPKRLPDSLKTLDLSHNLVQELTHISISNLLNLENFNIEHNHLETIEKGAMDALLRLQSLNLASNRLHKHYLSNKGAFGSLQSLKRLNLAHNNLDSDMVHCYLSNITSLVNLDLPWNTIAILFSGMFDGVPRLVELNLSNNYIAEIESGTFDSLRHLRALNLAKNAITCISSFDLPQLHLLNLSSNSIRFFLSQNSKKFYQLRNLDLSQNNLVRFPILPKINMVQHLNLSRNNIAELSLLSNETEENLELTSWHDTIAYLDILSTVENITSHLTNIMDLDLSYNHLSSIPWQFLSYVSSLQHVSMAENCLHDMTDAFYYEMSHEIRTNSITALRTLRTLHIDGNFITYIPPWLFDLLPEIEEINLKNNNIRFCFPEETDYSTVNVCTTFSGAHHLRYLNLQNNNITRLPPNVFLHVPLYFLDLSDNVGLNIHEGALTEVQQTLQIISLKGNLMNDSQTNLPCIKWLKTLDLSSNRLTVIPDHLQCSALESLNIQNNAMRLLDETTVLDRMKSLRRLLVSVCILTTGNRKVRLSRKFRSNKVSSEIPRQIQKMKSEAKEVCFTVTIYAGNQGKHRVTKRGPELSNPMFTLVTSEDIVESTSHTHIQRCLRESSDEIKFWTFCSDQRWHSRILIAAACQTQRYRYPGRCNVTDR</sequence>
<dbReference type="SMART" id="SM00369">
    <property type="entry name" value="LRR_TYP"/>
    <property type="match status" value="12"/>
</dbReference>
<comment type="caution">
    <text evidence="5">The sequence shown here is derived from an EMBL/GenBank/DDBJ whole genome shotgun (WGS) entry which is preliminary data.</text>
</comment>
<evidence type="ECO:0000256" key="1">
    <source>
        <dbReference type="ARBA" id="ARBA00022614"/>
    </source>
</evidence>
<dbReference type="PANTHER" id="PTHR24373:SF275">
    <property type="entry name" value="TIR DOMAIN-CONTAINING PROTEIN"/>
    <property type="match status" value="1"/>
</dbReference>
<dbReference type="SUPFAM" id="SSF52058">
    <property type="entry name" value="L domain-like"/>
    <property type="match status" value="2"/>
</dbReference>
<keyword evidence="3" id="KW-0677">Repeat</keyword>
<feature type="region of interest" description="Disordered" evidence="4">
    <location>
        <begin position="50"/>
        <end position="89"/>
    </location>
</feature>
<dbReference type="InterPro" id="IPR003591">
    <property type="entry name" value="Leu-rich_rpt_typical-subtyp"/>
</dbReference>
<reference evidence="5" key="1">
    <citation type="submission" date="2023-07" db="EMBL/GenBank/DDBJ databases">
        <authorList>
            <person name="Stuckert A."/>
        </authorList>
    </citation>
    <scope>NUCLEOTIDE SEQUENCE</scope>
</reference>
<dbReference type="SMART" id="SM00364">
    <property type="entry name" value="LRR_BAC"/>
    <property type="match status" value="4"/>
</dbReference>
<dbReference type="Pfam" id="PF13855">
    <property type="entry name" value="LRR_8"/>
    <property type="match status" value="3"/>
</dbReference>
<dbReference type="PROSITE" id="PS51450">
    <property type="entry name" value="LRR"/>
    <property type="match status" value="6"/>
</dbReference>
<dbReference type="InterPro" id="IPR036397">
    <property type="entry name" value="RNaseH_sf"/>
</dbReference>
<dbReference type="Gene3D" id="3.80.10.10">
    <property type="entry name" value="Ribonuclease Inhibitor"/>
    <property type="match status" value="5"/>
</dbReference>
<organism evidence="5 6">
    <name type="scientific">Ranitomeya imitator</name>
    <name type="common">mimic poison frog</name>
    <dbReference type="NCBI Taxonomy" id="111125"/>
    <lineage>
        <taxon>Eukaryota</taxon>
        <taxon>Metazoa</taxon>
        <taxon>Chordata</taxon>
        <taxon>Craniata</taxon>
        <taxon>Vertebrata</taxon>
        <taxon>Euteleostomi</taxon>
        <taxon>Amphibia</taxon>
        <taxon>Batrachia</taxon>
        <taxon>Anura</taxon>
        <taxon>Neobatrachia</taxon>
        <taxon>Hyloidea</taxon>
        <taxon>Dendrobatidae</taxon>
        <taxon>Dendrobatinae</taxon>
        <taxon>Ranitomeya</taxon>
    </lineage>
</organism>
<feature type="compositionally biased region" description="Basic residues" evidence="4">
    <location>
        <begin position="56"/>
        <end position="74"/>
    </location>
</feature>
<name>A0ABN9LND7_9NEOB</name>
<evidence type="ECO:0000313" key="5">
    <source>
        <dbReference type="EMBL" id="CAJ0946212.1"/>
    </source>
</evidence>
<keyword evidence="1" id="KW-0433">Leucine-rich repeat</keyword>
<dbReference type="PANTHER" id="PTHR24373">
    <property type="entry name" value="SLIT RELATED LEUCINE-RICH REPEAT NEURONAL PROTEIN"/>
    <property type="match status" value="1"/>
</dbReference>
<dbReference type="InterPro" id="IPR001611">
    <property type="entry name" value="Leu-rich_rpt"/>
</dbReference>
<dbReference type="Proteomes" id="UP001176940">
    <property type="component" value="Unassembled WGS sequence"/>
</dbReference>
<gene>
    <name evidence="5" type="ORF">RIMI_LOCUS11234261</name>
</gene>
<protein>
    <submittedName>
        <fullName evidence="5">Uncharacterized protein</fullName>
    </submittedName>
</protein>
<proteinExistence type="predicted"/>